<evidence type="ECO:0000313" key="2">
    <source>
        <dbReference type="Proteomes" id="UP000230069"/>
    </source>
</evidence>
<dbReference type="Proteomes" id="UP000230069">
    <property type="component" value="Unassembled WGS sequence"/>
</dbReference>
<dbReference type="EMBL" id="KZ305032">
    <property type="protein sequence ID" value="PIA46940.1"/>
    <property type="molecule type" value="Genomic_DNA"/>
</dbReference>
<proteinExistence type="predicted"/>
<dbReference type="PANTHER" id="PTHR33070:SF129">
    <property type="entry name" value="DUF241 DOMAIN PROTEIN"/>
    <property type="match status" value="1"/>
</dbReference>
<evidence type="ECO:0000313" key="1">
    <source>
        <dbReference type="EMBL" id="PIA46940.1"/>
    </source>
</evidence>
<dbReference type="GO" id="GO:0048367">
    <property type="term" value="P:shoot system development"/>
    <property type="evidence" value="ECO:0007669"/>
    <property type="project" value="InterPro"/>
</dbReference>
<dbReference type="OrthoDB" id="1701699at2759"/>
<reference evidence="1 2" key="1">
    <citation type="submission" date="2017-09" db="EMBL/GenBank/DDBJ databases">
        <title>WGS assembly of Aquilegia coerulea Goldsmith.</title>
        <authorList>
            <person name="Hodges S."/>
            <person name="Kramer E."/>
            <person name="Nordborg M."/>
            <person name="Tomkins J."/>
            <person name="Borevitz J."/>
            <person name="Derieg N."/>
            <person name="Yan J."/>
            <person name="Mihaltcheva S."/>
            <person name="Hayes R.D."/>
            <person name="Rokhsar D."/>
        </authorList>
    </citation>
    <scope>NUCLEOTIDE SEQUENCE [LARGE SCALE GENOMIC DNA]</scope>
    <source>
        <strain evidence="2">cv. Goldsmith</strain>
    </source>
</reference>
<dbReference type="AlphaFoldDB" id="A0A2G5DTV7"/>
<dbReference type="PANTHER" id="PTHR33070">
    <property type="entry name" value="OS06G0725500 PROTEIN"/>
    <property type="match status" value="1"/>
</dbReference>
<dbReference type="GO" id="GO:0048364">
    <property type="term" value="P:root development"/>
    <property type="evidence" value="ECO:0007669"/>
    <property type="project" value="InterPro"/>
</dbReference>
<evidence type="ECO:0008006" key="3">
    <source>
        <dbReference type="Google" id="ProtNLM"/>
    </source>
</evidence>
<name>A0A2G5DTV7_AQUCA</name>
<dbReference type="InterPro" id="IPR004320">
    <property type="entry name" value="BPS1_pln"/>
</dbReference>
<organism evidence="1 2">
    <name type="scientific">Aquilegia coerulea</name>
    <name type="common">Rocky mountain columbine</name>
    <dbReference type="NCBI Taxonomy" id="218851"/>
    <lineage>
        <taxon>Eukaryota</taxon>
        <taxon>Viridiplantae</taxon>
        <taxon>Streptophyta</taxon>
        <taxon>Embryophyta</taxon>
        <taxon>Tracheophyta</taxon>
        <taxon>Spermatophyta</taxon>
        <taxon>Magnoliopsida</taxon>
        <taxon>Ranunculales</taxon>
        <taxon>Ranunculaceae</taxon>
        <taxon>Thalictroideae</taxon>
        <taxon>Aquilegia</taxon>
    </lineage>
</organism>
<protein>
    <recommendedName>
        <fullName evidence="3">DUF241 domain-containing protein</fullName>
    </recommendedName>
</protein>
<keyword evidence="2" id="KW-1185">Reference proteome</keyword>
<dbReference type="InParanoid" id="A0A2G5DTV7"/>
<gene>
    <name evidence="1" type="ORF">AQUCO_01500458v1</name>
</gene>
<dbReference type="STRING" id="218851.A0A2G5DTV7"/>
<accession>A0A2G5DTV7</accession>
<sequence length="292" mass="33480">MANYRFHLRCTSLPSASHPLTTKVEEELNILRCWVASTSSSPNSEKLHDGICRLANLYESVDDFLQLPHIQQVLVHHRDKNCVDKMLDGSLRLLDVSSSIRDVLLQMKEHVQQTQSVLRRRRGECELRNEIDGYMHSRRKINKVIHKCIGNLRKMDNKHSLFLQNDQDLVAVVRVLKGVETITLSVCESLLSFVSGSRTSLKRSGWSLVSNLMHKKRIICEEQHLDSNEVELLHNTILALSSHKCHEVATLQKAQMQLEVLKTSIQSLEDGLECMFRRLIKTRVSVLNILSN</sequence>
<dbReference type="Pfam" id="PF03087">
    <property type="entry name" value="BPS1"/>
    <property type="match status" value="1"/>
</dbReference>